<reference evidence="2 3" key="1">
    <citation type="submission" date="2020-08" db="EMBL/GenBank/DDBJ databases">
        <title>Genomic Encyclopedia of Type Strains, Phase IV (KMG-IV): sequencing the most valuable type-strain genomes for metagenomic binning, comparative biology and taxonomic classification.</title>
        <authorList>
            <person name="Goeker M."/>
        </authorList>
    </citation>
    <scope>NUCLEOTIDE SEQUENCE [LARGE SCALE GENOMIC DNA]</scope>
    <source>
        <strain evidence="2 3">DSM 103336</strain>
    </source>
</reference>
<accession>A0A7W9BPX3</accession>
<dbReference type="AlphaFoldDB" id="A0A7W9BPX3"/>
<gene>
    <name evidence="2" type="ORF">FHS99_000376</name>
</gene>
<keyword evidence="3" id="KW-1185">Reference proteome</keyword>
<protein>
    <submittedName>
        <fullName evidence="2">TnpA family transposase</fullName>
    </submittedName>
</protein>
<comment type="caution">
    <text evidence="2">The sequence shown here is derived from an EMBL/GenBank/DDBJ whole genome shotgun (WGS) entry which is preliminary data.</text>
</comment>
<dbReference type="RefSeq" id="WP_157175091.1">
    <property type="nucleotide sequence ID" value="NZ_BMJP01000001.1"/>
</dbReference>
<feature type="domain" description="DUF4158" evidence="1">
    <location>
        <begin position="8"/>
        <end position="150"/>
    </location>
</feature>
<evidence type="ECO:0000259" key="1">
    <source>
        <dbReference type="Pfam" id="PF13700"/>
    </source>
</evidence>
<sequence>MPAREHVLFSDAERATLFRIPNDADELARRFTLEKDDLSLIGERRHDRNRLGMALQFALIRHPGMTLAQVLQIEGSVPGALVIFLARQLSLDPSVLSDYATRSQTMTDHARLIAEALGIRPAVRSDVALMIPSAERPAAATDAALPIATAIRA</sequence>
<organism evidence="2 3">
    <name type="scientific">Sphingomonas prati</name>
    <dbReference type="NCBI Taxonomy" id="1843237"/>
    <lineage>
        <taxon>Bacteria</taxon>
        <taxon>Pseudomonadati</taxon>
        <taxon>Pseudomonadota</taxon>
        <taxon>Alphaproteobacteria</taxon>
        <taxon>Sphingomonadales</taxon>
        <taxon>Sphingomonadaceae</taxon>
        <taxon>Sphingomonas</taxon>
    </lineage>
</organism>
<dbReference type="EMBL" id="JACIJR010000001">
    <property type="protein sequence ID" value="MBB5727920.1"/>
    <property type="molecule type" value="Genomic_DNA"/>
</dbReference>
<dbReference type="InterPro" id="IPR025296">
    <property type="entry name" value="DUF4158"/>
</dbReference>
<dbReference type="Proteomes" id="UP000546701">
    <property type="component" value="Unassembled WGS sequence"/>
</dbReference>
<dbReference type="OrthoDB" id="7281829at2"/>
<evidence type="ECO:0000313" key="2">
    <source>
        <dbReference type="EMBL" id="MBB5727920.1"/>
    </source>
</evidence>
<evidence type="ECO:0000313" key="3">
    <source>
        <dbReference type="Proteomes" id="UP000546701"/>
    </source>
</evidence>
<dbReference type="Pfam" id="PF13700">
    <property type="entry name" value="DUF4158"/>
    <property type="match status" value="1"/>
</dbReference>
<proteinExistence type="predicted"/>
<name>A0A7W9BPX3_9SPHN</name>